<dbReference type="STRING" id="70415.A0A5S6QCT8"/>
<dbReference type="InterPro" id="IPR002999">
    <property type="entry name" value="Tudor"/>
</dbReference>
<feature type="region of interest" description="Disordered" evidence="1">
    <location>
        <begin position="166"/>
        <end position="211"/>
    </location>
</feature>
<dbReference type="AlphaFoldDB" id="A0A5S6QCT8"/>
<feature type="compositionally biased region" description="Polar residues" evidence="1">
    <location>
        <begin position="44"/>
        <end position="62"/>
    </location>
</feature>
<feature type="compositionally biased region" description="Basic and acidic residues" evidence="1">
    <location>
        <begin position="1"/>
        <end position="16"/>
    </location>
</feature>
<accession>A0A5S6QCT8</accession>
<feature type="region of interest" description="Disordered" evidence="1">
    <location>
        <begin position="1"/>
        <end position="63"/>
    </location>
</feature>
<organism evidence="3 4">
    <name type="scientific">Trichuris muris</name>
    <name type="common">Mouse whipworm</name>
    <dbReference type="NCBI Taxonomy" id="70415"/>
    <lineage>
        <taxon>Eukaryota</taxon>
        <taxon>Metazoa</taxon>
        <taxon>Ecdysozoa</taxon>
        <taxon>Nematoda</taxon>
        <taxon>Enoplea</taxon>
        <taxon>Dorylaimia</taxon>
        <taxon>Trichinellida</taxon>
        <taxon>Trichuridae</taxon>
        <taxon>Trichuris</taxon>
    </lineage>
</organism>
<sequence length="496" mass="53720">MSCQRRDAVGPKRYEMLSHAAPATKVSRPAVKPPIPKPPVVNQPLKSSSEGASNGKMSTSQQIEEKTGVQLVISRPLTWTGRIAPGYLACPGRCQWPNVPVRVSPPGSVPPQAKNHAICEVGKKENPQATQNASAAPFPSANSGNVDQNVPASKCNFDLSNIAKAPPLDEAQPTKTQCNGAPFPERKATDRTGKAQDGNCENSTSSSATPRMNVTERDCFNLCAPSSSLPIDSTGLPGVSEEVPNGDLLSSIETVNEQLVPISNDPLKRKDEAEDGCVIGESLIENGVEIEIVKILEANLVTFVRSDELGIKAFKNIFNEMKTAYARRGCAPLQTPQVGDYVAVPCEDHWLRGVICALLEPESVLVFYIDMGILHKVKFAHLYPLHSQLSEVPQIAFVGRLVGVPKHLWNGSMESLDAWFKQMTSNRKVLAVMPDSSTKSCIGAQPTDVHLYFRESGISVNLNALVKQKCLEMVSSTTVTFTLLDRIFNALRNAGQ</sequence>
<dbReference type="Gene3D" id="2.30.30.140">
    <property type="match status" value="1"/>
</dbReference>
<dbReference type="Gene3D" id="2.40.50.90">
    <property type="match status" value="1"/>
</dbReference>
<evidence type="ECO:0000256" key="1">
    <source>
        <dbReference type="SAM" id="MobiDB-lite"/>
    </source>
</evidence>
<dbReference type="PANTHER" id="PTHR22948">
    <property type="entry name" value="TUDOR DOMAIN CONTAINING PROTEIN"/>
    <property type="match status" value="1"/>
</dbReference>
<name>A0A5S6QCT8_TRIMR</name>
<dbReference type="WBParaSite" id="TMUE_1000005004.1">
    <property type="protein sequence ID" value="TMUE_1000005004.1"/>
    <property type="gene ID" value="WBGene00292648"/>
</dbReference>
<dbReference type="PANTHER" id="PTHR22948:SF76">
    <property type="entry name" value="FI20010P1-RELATED"/>
    <property type="match status" value="1"/>
</dbReference>
<dbReference type="GO" id="GO:0005737">
    <property type="term" value="C:cytoplasm"/>
    <property type="evidence" value="ECO:0007669"/>
    <property type="project" value="UniProtKB-ARBA"/>
</dbReference>
<feature type="region of interest" description="Disordered" evidence="1">
    <location>
        <begin position="126"/>
        <end position="149"/>
    </location>
</feature>
<proteinExistence type="predicted"/>
<reference evidence="4" key="1">
    <citation type="submission" date="2019-12" db="UniProtKB">
        <authorList>
            <consortium name="WormBaseParasite"/>
        </authorList>
    </citation>
    <scope>IDENTIFICATION</scope>
</reference>
<evidence type="ECO:0000259" key="2">
    <source>
        <dbReference type="SMART" id="SM00333"/>
    </source>
</evidence>
<evidence type="ECO:0000313" key="3">
    <source>
        <dbReference type="Proteomes" id="UP000046395"/>
    </source>
</evidence>
<feature type="compositionally biased region" description="Basic and acidic residues" evidence="1">
    <location>
        <begin position="184"/>
        <end position="194"/>
    </location>
</feature>
<evidence type="ECO:0000313" key="4">
    <source>
        <dbReference type="WBParaSite" id="TMUE_1000005004.1"/>
    </source>
</evidence>
<feature type="compositionally biased region" description="Polar residues" evidence="1">
    <location>
        <begin position="199"/>
        <end position="211"/>
    </location>
</feature>
<feature type="compositionally biased region" description="Pro residues" evidence="1">
    <location>
        <begin position="31"/>
        <end position="41"/>
    </location>
</feature>
<dbReference type="InterPro" id="IPR050621">
    <property type="entry name" value="Tudor_domain_containing"/>
</dbReference>
<feature type="compositionally biased region" description="Low complexity" evidence="1">
    <location>
        <begin position="132"/>
        <end position="143"/>
    </location>
</feature>
<dbReference type="SMART" id="SM00333">
    <property type="entry name" value="TUDOR"/>
    <property type="match status" value="1"/>
</dbReference>
<protein>
    <submittedName>
        <fullName evidence="4">Tudor domain-containing protein</fullName>
    </submittedName>
</protein>
<dbReference type="Pfam" id="PF00567">
    <property type="entry name" value="TUDOR"/>
    <property type="match status" value="1"/>
</dbReference>
<keyword evidence="3" id="KW-1185">Reference proteome</keyword>
<dbReference type="Proteomes" id="UP000046395">
    <property type="component" value="Unassembled WGS sequence"/>
</dbReference>
<dbReference type="CDD" id="cd20379">
    <property type="entry name" value="Tudor_dTUD-like"/>
    <property type="match status" value="1"/>
</dbReference>
<feature type="domain" description="Tudor" evidence="2">
    <location>
        <begin position="334"/>
        <end position="390"/>
    </location>
</feature>
<dbReference type="SUPFAM" id="SSF63748">
    <property type="entry name" value="Tudor/PWWP/MBT"/>
    <property type="match status" value="1"/>
</dbReference>
<dbReference type="InterPro" id="IPR035437">
    <property type="entry name" value="SNase_OB-fold_sf"/>
</dbReference>